<dbReference type="InterPro" id="IPR002937">
    <property type="entry name" value="Amino_oxidase"/>
</dbReference>
<evidence type="ECO:0000313" key="4">
    <source>
        <dbReference type="EMBL" id="RUP47017.1"/>
    </source>
</evidence>
<comment type="caution">
    <text evidence="4">The sequence shown here is derived from an EMBL/GenBank/DDBJ whole genome shotgun (WGS) entry which is preliminary data.</text>
</comment>
<evidence type="ECO:0000259" key="3">
    <source>
        <dbReference type="Pfam" id="PF01593"/>
    </source>
</evidence>
<feature type="compositionally biased region" description="Acidic residues" evidence="1">
    <location>
        <begin position="555"/>
        <end position="564"/>
    </location>
</feature>
<dbReference type="PANTHER" id="PTHR42923">
    <property type="entry name" value="PROTOPORPHYRINOGEN OXIDASE"/>
    <property type="match status" value="1"/>
</dbReference>
<keyword evidence="5" id="KW-1185">Reference proteome</keyword>
<dbReference type="InterPro" id="IPR036188">
    <property type="entry name" value="FAD/NAD-bd_sf"/>
</dbReference>
<sequence length="564" mass="62124">MNDSKVFFFLLVFPLFAWNSLALLAGNNHRFTYHHHACKSCHHRLRCVATFHLPNEPLSPELDDHRLSLPILSGLAGLTAAYILTNDPDQRFEVTIYEKHALFGMDFSSFSIPTEDIDAEGKRTKGEARIDVPLRVVFRRYYSSLFKLFEHLNLTFAPADMTLSFSKLPPPTPGTPSPLPTTYFSESCLDVDFLGFRFPIPNPRAHLTVFQASQIAADWYRFRAYARLIYHADHLGTLKGQTLSEFLRTGGYSDVFIHGAFMPAVASTSTCSYETTMRMPADIIVDFMAKRLLNDRVVKVREGVKAVCERLTEKVEVMRFGCGVKSVQCVQGIERKKVAVEDDTGRSETFDYVIFATQADQARRMLSASPTFPLASATAVPAALLRTLGSFVYESTSAVTHTDPTFMPRDRRDWSAINVCVPAQGTTQADVPEGCYPDQPMTTCWMNALMPNCQSSAPDSHRGGATPVARVAWPGCADERDVQHAGRAGRSAIDQQPVFRGLVHVPGDSAIGGVRAERSTRRAADTFRGGFGVGEGRAGGAQSHPVGERRGGDVGEGEDDGVVL</sequence>
<dbReference type="EMBL" id="RBNI01005050">
    <property type="protein sequence ID" value="RUP47017.1"/>
    <property type="molecule type" value="Genomic_DNA"/>
</dbReference>
<evidence type="ECO:0000256" key="2">
    <source>
        <dbReference type="SAM" id="SignalP"/>
    </source>
</evidence>
<feature type="chain" id="PRO_5019392092" description="Amine oxidase domain-containing protein" evidence="2">
    <location>
        <begin position="23"/>
        <end position="564"/>
    </location>
</feature>
<dbReference type="Pfam" id="PF01593">
    <property type="entry name" value="Amino_oxidase"/>
    <property type="match status" value="1"/>
</dbReference>
<dbReference type="InterPro" id="IPR050464">
    <property type="entry name" value="Zeta_carotene_desat/Oxidored"/>
</dbReference>
<dbReference type="SUPFAM" id="SSF51905">
    <property type="entry name" value="FAD/NAD(P)-binding domain"/>
    <property type="match status" value="1"/>
</dbReference>
<feature type="domain" description="Amine oxidase" evidence="3">
    <location>
        <begin position="295"/>
        <end position="382"/>
    </location>
</feature>
<feature type="signal peptide" evidence="2">
    <location>
        <begin position="1"/>
        <end position="22"/>
    </location>
</feature>
<evidence type="ECO:0000256" key="1">
    <source>
        <dbReference type="SAM" id="MobiDB-lite"/>
    </source>
</evidence>
<feature type="region of interest" description="Disordered" evidence="1">
    <location>
        <begin position="528"/>
        <end position="564"/>
    </location>
</feature>
<dbReference type="OrthoDB" id="5977668at2759"/>
<proteinExistence type="predicted"/>
<dbReference type="GO" id="GO:0016491">
    <property type="term" value="F:oxidoreductase activity"/>
    <property type="evidence" value="ECO:0007669"/>
    <property type="project" value="InterPro"/>
</dbReference>
<dbReference type="Proteomes" id="UP000268093">
    <property type="component" value="Unassembled WGS sequence"/>
</dbReference>
<accession>A0A433D820</accession>
<protein>
    <recommendedName>
        <fullName evidence="3">Amine oxidase domain-containing protein</fullName>
    </recommendedName>
</protein>
<reference evidence="4 5" key="1">
    <citation type="journal article" date="2018" name="New Phytol.">
        <title>Phylogenomics of Endogonaceae and evolution of mycorrhizas within Mucoromycota.</title>
        <authorList>
            <person name="Chang Y."/>
            <person name="Desiro A."/>
            <person name="Na H."/>
            <person name="Sandor L."/>
            <person name="Lipzen A."/>
            <person name="Clum A."/>
            <person name="Barry K."/>
            <person name="Grigoriev I.V."/>
            <person name="Martin F.M."/>
            <person name="Stajich J.E."/>
            <person name="Smith M.E."/>
            <person name="Bonito G."/>
            <person name="Spatafora J.W."/>
        </authorList>
    </citation>
    <scope>NUCLEOTIDE SEQUENCE [LARGE SCALE GENOMIC DNA]</scope>
    <source>
        <strain evidence="4 5">GMNB39</strain>
    </source>
</reference>
<gene>
    <name evidence="4" type="ORF">BC936DRAFT_146225</name>
</gene>
<evidence type="ECO:0000313" key="5">
    <source>
        <dbReference type="Proteomes" id="UP000268093"/>
    </source>
</evidence>
<keyword evidence="2" id="KW-0732">Signal</keyword>
<organism evidence="4 5">
    <name type="scientific">Jimgerdemannia flammicorona</name>
    <dbReference type="NCBI Taxonomy" id="994334"/>
    <lineage>
        <taxon>Eukaryota</taxon>
        <taxon>Fungi</taxon>
        <taxon>Fungi incertae sedis</taxon>
        <taxon>Mucoromycota</taxon>
        <taxon>Mucoromycotina</taxon>
        <taxon>Endogonomycetes</taxon>
        <taxon>Endogonales</taxon>
        <taxon>Endogonaceae</taxon>
        <taxon>Jimgerdemannia</taxon>
    </lineage>
</organism>
<dbReference type="PANTHER" id="PTHR42923:SF17">
    <property type="entry name" value="AMINE OXIDASE DOMAIN-CONTAINING PROTEIN"/>
    <property type="match status" value="1"/>
</dbReference>
<name>A0A433D820_9FUNG</name>
<dbReference type="AlphaFoldDB" id="A0A433D820"/>
<dbReference type="Pfam" id="PF13450">
    <property type="entry name" value="NAD_binding_8"/>
    <property type="match status" value="1"/>
</dbReference>
<dbReference type="Gene3D" id="3.90.660.20">
    <property type="entry name" value="Protoporphyrinogen oxidase, mitochondrial, domain 2"/>
    <property type="match status" value="1"/>
</dbReference>
<dbReference type="Gene3D" id="3.50.50.60">
    <property type="entry name" value="FAD/NAD(P)-binding domain"/>
    <property type="match status" value="1"/>
</dbReference>
<feature type="compositionally biased region" description="Gly residues" evidence="1">
    <location>
        <begin position="529"/>
        <end position="539"/>
    </location>
</feature>